<dbReference type="CDD" id="cd00190">
    <property type="entry name" value="Tryp_SPc"/>
    <property type="match status" value="1"/>
</dbReference>
<dbReference type="InterPro" id="IPR001314">
    <property type="entry name" value="Peptidase_S1A"/>
</dbReference>
<dbReference type="SMART" id="SM00020">
    <property type="entry name" value="Tryp_SPc"/>
    <property type="match status" value="1"/>
</dbReference>
<keyword evidence="1" id="KW-1015">Disulfide bond</keyword>
<accession>A0AAV5UFM5</accession>
<dbReference type="PROSITE" id="PS50240">
    <property type="entry name" value="TRYPSIN_DOM"/>
    <property type="match status" value="1"/>
</dbReference>
<evidence type="ECO:0000256" key="1">
    <source>
        <dbReference type="ARBA" id="ARBA00023157"/>
    </source>
</evidence>
<protein>
    <recommendedName>
        <fullName evidence="4">Peptidase S1 domain-containing protein</fullName>
    </recommendedName>
</protein>
<dbReference type="PROSITE" id="PS00135">
    <property type="entry name" value="TRYPSIN_SER"/>
    <property type="match status" value="1"/>
</dbReference>
<feature type="region of interest" description="Disordered" evidence="3">
    <location>
        <begin position="276"/>
        <end position="376"/>
    </location>
</feature>
<dbReference type="Gene3D" id="2.40.10.10">
    <property type="entry name" value="Trypsin-like serine proteases"/>
    <property type="match status" value="1"/>
</dbReference>
<dbReference type="InterPro" id="IPR009003">
    <property type="entry name" value="Peptidase_S1_PA"/>
</dbReference>
<dbReference type="PROSITE" id="PS00134">
    <property type="entry name" value="TRYPSIN_HIS"/>
    <property type="match status" value="1"/>
</dbReference>
<keyword evidence="2" id="KW-0378">Hydrolase</keyword>
<dbReference type="EMBL" id="BTSX01000006">
    <property type="protein sequence ID" value="GMT05776.1"/>
    <property type="molecule type" value="Genomic_DNA"/>
</dbReference>
<keyword evidence="2" id="KW-0720">Serine protease</keyword>
<sequence>LIVSTSLAHECGISNPTEEQSKEGIAPLGKWPWQVYVRTPGSFCGGTIIAERWILTAAHCFDAQLAGETFDKDPLIRTGVVDVEKASKDDFQYKNVYGVNKFYAHEEYNKENMVNDIALLELERPINYSSTVAPICLAHADQDVDIKHEGWIVGFGTYIDDETKTLVDEISNVLRETRIPLSRHSECKTEWSDVEMVICAGGKGIGAGEGDSGGPLMLQSVDGPWYQVGVVSYGKNDTIIANEHTIGAYTSVGHYCDWIEKVTGGEGNCAEKGVEMKEMKEEVSEGEGTESADVNHEESTTEGNDEETTESTDDDEKTKTTDEDDEDWEGGNDGSGDDEDDDEEDGDSDDDTEDEAPSASPIKMSLFTVLSRSERH</sequence>
<dbReference type="SUPFAM" id="SSF50494">
    <property type="entry name" value="Trypsin-like serine proteases"/>
    <property type="match status" value="1"/>
</dbReference>
<evidence type="ECO:0000256" key="3">
    <source>
        <dbReference type="SAM" id="MobiDB-lite"/>
    </source>
</evidence>
<dbReference type="Proteomes" id="UP001432027">
    <property type="component" value="Unassembled WGS sequence"/>
</dbReference>
<dbReference type="InterPro" id="IPR018114">
    <property type="entry name" value="TRYPSIN_HIS"/>
</dbReference>
<dbReference type="GO" id="GO:0006508">
    <property type="term" value="P:proteolysis"/>
    <property type="evidence" value="ECO:0007669"/>
    <property type="project" value="UniProtKB-KW"/>
</dbReference>
<evidence type="ECO:0000256" key="2">
    <source>
        <dbReference type="RuleBase" id="RU363034"/>
    </source>
</evidence>
<dbReference type="AlphaFoldDB" id="A0AAV5UFM5"/>
<feature type="compositionally biased region" description="Acidic residues" evidence="3">
    <location>
        <begin position="322"/>
        <end position="356"/>
    </location>
</feature>
<dbReference type="PANTHER" id="PTHR24250">
    <property type="entry name" value="CHYMOTRYPSIN-RELATED"/>
    <property type="match status" value="1"/>
</dbReference>
<keyword evidence="6" id="KW-1185">Reference proteome</keyword>
<dbReference type="InterPro" id="IPR001254">
    <property type="entry name" value="Trypsin_dom"/>
</dbReference>
<dbReference type="FunFam" id="2.40.10.10:FF:000068">
    <property type="entry name" value="transmembrane protease serine 2"/>
    <property type="match status" value="1"/>
</dbReference>
<evidence type="ECO:0000313" key="6">
    <source>
        <dbReference type="Proteomes" id="UP001432027"/>
    </source>
</evidence>
<dbReference type="GO" id="GO:0004252">
    <property type="term" value="F:serine-type endopeptidase activity"/>
    <property type="evidence" value="ECO:0007669"/>
    <property type="project" value="InterPro"/>
</dbReference>
<feature type="non-terminal residue" evidence="5">
    <location>
        <position position="1"/>
    </location>
</feature>
<gene>
    <name evidence="5" type="ORF">PENTCL1PPCAC_27950</name>
</gene>
<proteinExistence type="predicted"/>
<evidence type="ECO:0000313" key="5">
    <source>
        <dbReference type="EMBL" id="GMT05776.1"/>
    </source>
</evidence>
<organism evidence="5 6">
    <name type="scientific">Pristionchus entomophagus</name>
    <dbReference type="NCBI Taxonomy" id="358040"/>
    <lineage>
        <taxon>Eukaryota</taxon>
        <taxon>Metazoa</taxon>
        <taxon>Ecdysozoa</taxon>
        <taxon>Nematoda</taxon>
        <taxon>Chromadorea</taxon>
        <taxon>Rhabditida</taxon>
        <taxon>Rhabditina</taxon>
        <taxon>Diplogasteromorpha</taxon>
        <taxon>Diplogasteroidea</taxon>
        <taxon>Neodiplogasteridae</taxon>
        <taxon>Pristionchus</taxon>
    </lineage>
</organism>
<feature type="compositionally biased region" description="Acidic residues" evidence="3">
    <location>
        <begin position="303"/>
        <end position="315"/>
    </location>
</feature>
<dbReference type="InterPro" id="IPR043504">
    <property type="entry name" value="Peptidase_S1_PA_chymotrypsin"/>
</dbReference>
<reference evidence="5" key="1">
    <citation type="submission" date="2023-10" db="EMBL/GenBank/DDBJ databases">
        <title>Genome assembly of Pristionchus species.</title>
        <authorList>
            <person name="Yoshida K."/>
            <person name="Sommer R.J."/>
        </authorList>
    </citation>
    <scope>NUCLEOTIDE SEQUENCE</scope>
    <source>
        <strain evidence="5">RS0144</strain>
    </source>
</reference>
<dbReference type="PRINTS" id="PR00722">
    <property type="entry name" value="CHYMOTRYPSIN"/>
</dbReference>
<feature type="domain" description="Peptidase S1" evidence="4">
    <location>
        <begin position="2"/>
        <end position="264"/>
    </location>
</feature>
<dbReference type="InterPro" id="IPR033116">
    <property type="entry name" value="TRYPSIN_SER"/>
</dbReference>
<dbReference type="PANTHER" id="PTHR24250:SF27">
    <property type="entry name" value="ELASTASE 2 LIKE"/>
    <property type="match status" value="1"/>
</dbReference>
<comment type="caution">
    <text evidence="5">The sequence shown here is derived from an EMBL/GenBank/DDBJ whole genome shotgun (WGS) entry which is preliminary data.</text>
</comment>
<name>A0AAV5UFM5_9BILA</name>
<dbReference type="Pfam" id="PF00089">
    <property type="entry name" value="Trypsin"/>
    <property type="match status" value="1"/>
</dbReference>
<evidence type="ECO:0000259" key="4">
    <source>
        <dbReference type="PROSITE" id="PS50240"/>
    </source>
</evidence>
<keyword evidence="2" id="KW-0645">Protease</keyword>